<dbReference type="RefSeq" id="WP_141611075.1">
    <property type="nucleotide sequence ID" value="NZ_VIGC02000021.1"/>
</dbReference>
<dbReference type="EMBL" id="VIGC01000021">
    <property type="protein sequence ID" value="TQE94683.1"/>
    <property type="molecule type" value="Genomic_DNA"/>
</dbReference>
<proteinExistence type="predicted"/>
<name>A0A540VEX5_9CHLR</name>
<feature type="transmembrane region" description="Helical" evidence="1">
    <location>
        <begin position="102"/>
        <end position="125"/>
    </location>
</feature>
<sequence length="307" mass="32966">MELLLLPVLLDLLLWLAPRLSINPLFIQVADFYGRAASMEGMPPDMAQMAGQAATLLGEIGRNSNLLDLLVSSSLLHVPSLLVALGPLPGARVVEVDNPWAAAGYAGILGLLGLLIGVIYINLLARRLPLGSTPKWLSPPELFKVALRQWGRVVAYVLVVAVGLGTAAIPMLMGTAILTLLSPALGSLVMLLFSGMIMVLFFYLYFVTVGLVMDNLPLHVAIMRSFLLVRRNFWATLGFVFLTNLITLGFALIMSRIATYPPLGTVAAIGINAYIGSGLTMALLVFYRTRVLHTLEGNQANGGLGEL</sequence>
<keyword evidence="3" id="KW-1185">Reference proteome</keyword>
<feature type="transmembrane region" description="Helical" evidence="1">
    <location>
        <begin position="266"/>
        <end position="287"/>
    </location>
</feature>
<keyword evidence="1" id="KW-1133">Transmembrane helix</keyword>
<evidence type="ECO:0000256" key="1">
    <source>
        <dbReference type="SAM" id="Phobius"/>
    </source>
</evidence>
<organism evidence="2 3">
    <name type="scientific">Litorilinea aerophila</name>
    <dbReference type="NCBI Taxonomy" id="1204385"/>
    <lineage>
        <taxon>Bacteria</taxon>
        <taxon>Bacillati</taxon>
        <taxon>Chloroflexota</taxon>
        <taxon>Caldilineae</taxon>
        <taxon>Caldilineales</taxon>
        <taxon>Caldilineaceae</taxon>
        <taxon>Litorilinea</taxon>
    </lineage>
</organism>
<feature type="transmembrane region" description="Helical" evidence="1">
    <location>
        <begin position="187"/>
        <end position="212"/>
    </location>
</feature>
<accession>A0A540VEX5</accession>
<dbReference type="OrthoDB" id="153270at2"/>
<dbReference type="AlphaFoldDB" id="A0A540VEX5"/>
<protein>
    <recommendedName>
        <fullName evidence="4">Glycerophosphoryl diester phosphodiesterase membrane domain-containing protein</fullName>
    </recommendedName>
</protein>
<keyword evidence="1" id="KW-0472">Membrane</keyword>
<comment type="caution">
    <text evidence="2">The sequence shown here is derived from an EMBL/GenBank/DDBJ whole genome shotgun (WGS) entry which is preliminary data.</text>
</comment>
<evidence type="ECO:0000313" key="3">
    <source>
        <dbReference type="Proteomes" id="UP000317371"/>
    </source>
</evidence>
<dbReference type="Proteomes" id="UP000317371">
    <property type="component" value="Unassembled WGS sequence"/>
</dbReference>
<keyword evidence="1" id="KW-0812">Transmembrane</keyword>
<reference evidence="2 3" key="1">
    <citation type="submission" date="2019-06" db="EMBL/GenBank/DDBJ databases">
        <title>Genome sequence of Litorilinea aerophila BAA-2444.</title>
        <authorList>
            <person name="Maclea K.S."/>
            <person name="Maurais E.G."/>
            <person name="Iannazzi L.C."/>
        </authorList>
    </citation>
    <scope>NUCLEOTIDE SEQUENCE [LARGE SCALE GENOMIC DNA]</scope>
    <source>
        <strain evidence="2 3">ATCC BAA-2444</strain>
    </source>
</reference>
<evidence type="ECO:0008006" key="4">
    <source>
        <dbReference type="Google" id="ProtNLM"/>
    </source>
</evidence>
<gene>
    <name evidence="2" type="ORF">FKZ61_15595</name>
</gene>
<evidence type="ECO:0000313" key="2">
    <source>
        <dbReference type="EMBL" id="TQE94683.1"/>
    </source>
</evidence>
<feature type="transmembrane region" description="Helical" evidence="1">
    <location>
        <begin position="233"/>
        <end position="254"/>
    </location>
</feature>
<dbReference type="InParanoid" id="A0A540VEX5"/>
<feature type="transmembrane region" description="Helical" evidence="1">
    <location>
        <begin position="153"/>
        <end position="181"/>
    </location>
</feature>